<dbReference type="Gene3D" id="3.30.2320.10">
    <property type="entry name" value="hypothetical protein PF0899 domain"/>
    <property type="match status" value="1"/>
</dbReference>
<evidence type="ECO:0000256" key="2">
    <source>
        <dbReference type="SAM" id="MobiDB-lite"/>
    </source>
</evidence>
<dbReference type="InterPro" id="IPR024455">
    <property type="entry name" value="Phage_capsid"/>
</dbReference>
<evidence type="ECO:0000256" key="1">
    <source>
        <dbReference type="ARBA" id="ARBA00004328"/>
    </source>
</evidence>
<sequence length="396" mass="44096">MSRIQELREKRANVWDQAKKFLDERRQESGLISPEDNATYEKMEKEVVDLGKEVERLERQEMMDRELSAAVSNPLSTRPEKTKEDKTGRATDAYRAAFWGAMRNKVNPSVQNALQIGQDSEGGYLVPDEYEQQLVQALEEANVLRGLCHVINTSHGDRKIPVVASHGSAAWMDEESALQESDDTFTQVSLSAYKLGTMLKVSDELLHDSFFNLERYVASEFARRVGAAEEEAFLLGNGSSKPTGLLNSTGGASLGVTAASPTAITMDEVIDLFHSVKSAYRKNATFVVNDGAIKTIRKLKDANGQYLWQPSVTAGTPDTILNRPVRTSQFMPTAAAGEKTILFGDFSYYWIADRQGRTFKRLNELYAANGQVGFLAWQRLDGKLILPEAVKVLQQK</sequence>
<feature type="region of interest" description="Disordered" evidence="2">
    <location>
        <begin position="64"/>
        <end position="87"/>
    </location>
</feature>
<accession>A0A147K4G0</accession>
<dbReference type="Proteomes" id="UP000074108">
    <property type="component" value="Unassembled WGS sequence"/>
</dbReference>
<proteinExistence type="predicted"/>
<name>A0A147K4G0_9BACI</name>
<evidence type="ECO:0000313" key="5">
    <source>
        <dbReference type="Proteomes" id="UP000074108"/>
    </source>
</evidence>
<dbReference type="RefSeq" id="WP_059351940.1">
    <property type="nucleotide sequence ID" value="NZ_LDYG01000052.1"/>
</dbReference>
<dbReference type="Gene3D" id="3.30.2400.10">
    <property type="entry name" value="Major capsid protein gp5"/>
    <property type="match status" value="1"/>
</dbReference>
<dbReference type="SUPFAM" id="SSF56563">
    <property type="entry name" value="Major capsid protein gp5"/>
    <property type="match status" value="1"/>
</dbReference>
<reference evidence="4 5" key="1">
    <citation type="journal article" date="2016" name="Front. Microbiol.">
        <title>Microevolution Analysis of Bacillus coahuilensis Unveils Differences in Phosphorus Acquisition Strategies and Their Regulation.</title>
        <authorList>
            <person name="Gomez-Lunar Z."/>
            <person name="Hernandez-Gonzalez I."/>
            <person name="Rodriguez-Torres M.D."/>
            <person name="Souza V."/>
            <person name="Olmedo-Alvarez G."/>
        </authorList>
    </citation>
    <scope>NUCLEOTIDE SEQUENCE [LARGE SCALE GENOMIC DNA]</scope>
    <source>
        <strain evidence="5">p1.1.43</strain>
    </source>
</reference>
<comment type="subcellular location">
    <subcellularLocation>
        <location evidence="1">Virion</location>
    </subcellularLocation>
</comment>
<evidence type="ECO:0000259" key="3">
    <source>
        <dbReference type="Pfam" id="PF05065"/>
    </source>
</evidence>
<keyword evidence="5" id="KW-1185">Reference proteome</keyword>
<dbReference type="AlphaFoldDB" id="A0A147K4G0"/>
<gene>
    <name evidence="4" type="ORF">Q75_15915</name>
</gene>
<evidence type="ECO:0000313" key="4">
    <source>
        <dbReference type="EMBL" id="KUP04277.1"/>
    </source>
</evidence>
<comment type="caution">
    <text evidence="4">The sequence shown here is derived from an EMBL/GenBank/DDBJ whole genome shotgun (WGS) entry which is preliminary data.</text>
</comment>
<feature type="domain" description="Phage capsid-like C-terminal" evidence="3">
    <location>
        <begin position="122"/>
        <end position="394"/>
    </location>
</feature>
<dbReference type="PATRIC" id="fig|1150625.3.peg.3329"/>
<feature type="compositionally biased region" description="Basic and acidic residues" evidence="2">
    <location>
        <begin position="78"/>
        <end position="87"/>
    </location>
</feature>
<organism evidence="4 5">
    <name type="scientific">Bacillus coahuilensis p1.1.43</name>
    <dbReference type="NCBI Taxonomy" id="1150625"/>
    <lineage>
        <taxon>Bacteria</taxon>
        <taxon>Bacillati</taxon>
        <taxon>Bacillota</taxon>
        <taxon>Bacilli</taxon>
        <taxon>Bacillales</taxon>
        <taxon>Bacillaceae</taxon>
        <taxon>Bacillus</taxon>
    </lineage>
</organism>
<dbReference type="STRING" id="1150625.Q75_15915"/>
<dbReference type="Pfam" id="PF05065">
    <property type="entry name" value="Phage_capsid"/>
    <property type="match status" value="1"/>
</dbReference>
<dbReference type="InterPro" id="IPR054612">
    <property type="entry name" value="Phage_capsid-like_C"/>
</dbReference>
<dbReference type="OrthoDB" id="9786516at2"/>
<dbReference type="EMBL" id="LDYG01000052">
    <property type="protein sequence ID" value="KUP04277.1"/>
    <property type="molecule type" value="Genomic_DNA"/>
</dbReference>
<protein>
    <submittedName>
        <fullName evidence="4">Capsid protein</fullName>
    </submittedName>
</protein>
<dbReference type="NCBIfam" id="TIGR01554">
    <property type="entry name" value="major_cap_HK97"/>
    <property type="match status" value="1"/>
</dbReference>